<keyword evidence="2" id="KW-1133">Transmembrane helix</keyword>
<feature type="transmembrane region" description="Helical" evidence="2">
    <location>
        <begin position="94"/>
        <end position="111"/>
    </location>
</feature>
<dbReference type="EMBL" id="CP021404">
    <property type="protein sequence ID" value="ATI40994.1"/>
    <property type="molecule type" value="Genomic_DNA"/>
</dbReference>
<organism evidence="3 4">
    <name type="scientific">Pacificitalea manganoxidans</name>
    <dbReference type="NCBI Taxonomy" id="1411902"/>
    <lineage>
        <taxon>Bacteria</taxon>
        <taxon>Pseudomonadati</taxon>
        <taxon>Pseudomonadota</taxon>
        <taxon>Alphaproteobacteria</taxon>
        <taxon>Rhodobacterales</taxon>
        <taxon>Paracoccaceae</taxon>
        <taxon>Pacificitalea</taxon>
    </lineage>
</organism>
<proteinExistence type="predicted"/>
<dbReference type="KEGG" id="cmag:CBW24_02575"/>
<sequence length="167" mass="17175">MTGRLSALGAVLLYTSPLTAGLSGAGLYWILPLAVVFCLSVVVLTSRRLPRGWLAAALFVGGKIITQLLIVALLFGAGRGLAAALGLEGHVPGWLWLLPAGAGLALALLLTPRLQAQERAAFEALFAPADRHGPTPETRETDAGTASDAGHSAPSAPPAPRSRNDTP</sequence>
<keyword evidence="4" id="KW-1185">Reference proteome</keyword>
<accession>A0A291LWG2</accession>
<gene>
    <name evidence="3" type="ORF">CBW24_02575</name>
</gene>
<feature type="compositionally biased region" description="Basic and acidic residues" evidence="1">
    <location>
        <begin position="129"/>
        <end position="142"/>
    </location>
</feature>
<dbReference type="Proteomes" id="UP000219050">
    <property type="component" value="Chromosome"/>
</dbReference>
<name>A0A291LWG2_9RHOB</name>
<dbReference type="AlphaFoldDB" id="A0A291LWG2"/>
<evidence type="ECO:0000256" key="1">
    <source>
        <dbReference type="SAM" id="MobiDB-lite"/>
    </source>
</evidence>
<evidence type="ECO:0000313" key="3">
    <source>
        <dbReference type="EMBL" id="ATI40994.1"/>
    </source>
</evidence>
<keyword evidence="2" id="KW-0812">Transmembrane</keyword>
<keyword evidence="2" id="KW-0472">Membrane</keyword>
<feature type="region of interest" description="Disordered" evidence="1">
    <location>
        <begin position="127"/>
        <end position="167"/>
    </location>
</feature>
<dbReference type="RefSeq" id="WP_097372578.1">
    <property type="nucleotide sequence ID" value="NZ_CP021404.1"/>
</dbReference>
<evidence type="ECO:0000313" key="4">
    <source>
        <dbReference type="Proteomes" id="UP000219050"/>
    </source>
</evidence>
<feature type="transmembrane region" description="Helical" evidence="2">
    <location>
        <begin position="27"/>
        <end position="46"/>
    </location>
</feature>
<protein>
    <submittedName>
        <fullName evidence="3">Uncharacterized protein</fullName>
    </submittedName>
</protein>
<reference evidence="3 4" key="1">
    <citation type="submission" date="2017-05" db="EMBL/GenBank/DDBJ databases">
        <title>Comparative genomic and metabolic analysis of manganese-oxidizing mechanisms in Celeribater manganoxidans DY25T: its adaption to the environment of polymetallic nodule.</title>
        <authorList>
            <person name="Wang X."/>
        </authorList>
    </citation>
    <scope>NUCLEOTIDE SEQUENCE [LARGE SCALE GENOMIC DNA]</scope>
    <source>
        <strain evidence="3 4">DY25</strain>
    </source>
</reference>
<evidence type="ECO:0000256" key="2">
    <source>
        <dbReference type="SAM" id="Phobius"/>
    </source>
</evidence>
<feature type="transmembrane region" description="Helical" evidence="2">
    <location>
        <begin position="53"/>
        <end position="74"/>
    </location>
</feature>